<sequence length="268" mass="29269">MPAMDAIIQDLTRRGAGLLAWLRAWRGFGHFAAVAIVEALTPASYNNATRSVVQKQIYFTAWQILPTFTVFSAVLSFVLIQIVVDTARNYGFAQHALEASVRILVLEILPLLTALFVGLRSGAAINTEVALMVVHNEMKALEDTGVDPMRFEFIPRVIGGVISVLALTAVASAVALVLAYLAVYGFQAWSVHEYNRVMGNIFNLPVIAMLWAKVFAFGLAVTVIPISEGLAAPAGKLFFVPISVLRGMVRLFFVLMLVEVLSLVLKYI</sequence>
<reference evidence="2 3" key="1">
    <citation type="submission" date="2019-03" db="EMBL/GenBank/DDBJ databases">
        <title>Genome sequence of Thiobacillaceae bacterium LSR1, a sulfur-oxidizing bacterium isolated from freshwater sediment.</title>
        <authorList>
            <person name="Li S."/>
        </authorList>
    </citation>
    <scope>NUCLEOTIDE SEQUENCE [LARGE SCALE GENOMIC DNA]</scope>
    <source>
        <strain evidence="2 3">LSR1</strain>
    </source>
</reference>
<keyword evidence="3" id="KW-1185">Reference proteome</keyword>
<feature type="transmembrane region" description="Helical" evidence="1">
    <location>
        <begin position="247"/>
        <end position="265"/>
    </location>
</feature>
<dbReference type="Proteomes" id="UP000295443">
    <property type="component" value="Unassembled WGS sequence"/>
</dbReference>
<dbReference type="PANTHER" id="PTHR30188">
    <property type="entry name" value="ABC TRANSPORTER PERMEASE PROTEIN-RELATED"/>
    <property type="match status" value="1"/>
</dbReference>
<keyword evidence="1" id="KW-0812">Transmembrane</keyword>
<dbReference type="AlphaFoldDB" id="A0A4R1BDB0"/>
<accession>A0A4R1BDB0</accession>
<feature type="transmembrane region" description="Helical" evidence="1">
    <location>
        <begin position="202"/>
        <end position="226"/>
    </location>
</feature>
<feature type="transmembrane region" description="Helical" evidence="1">
    <location>
        <begin position="100"/>
        <end position="119"/>
    </location>
</feature>
<comment type="caution">
    <text evidence="2">The sequence shown here is derived from an EMBL/GenBank/DDBJ whole genome shotgun (WGS) entry which is preliminary data.</text>
</comment>
<dbReference type="Pfam" id="PF02405">
    <property type="entry name" value="MlaE"/>
    <property type="match status" value="1"/>
</dbReference>
<feature type="transmembrane region" description="Helical" evidence="1">
    <location>
        <begin position="27"/>
        <end position="45"/>
    </location>
</feature>
<dbReference type="EMBL" id="SJZB01000031">
    <property type="protein sequence ID" value="TCJ15043.1"/>
    <property type="molecule type" value="Genomic_DNA"/>
</dbReference>
<keyword evidence="1" id="KW-1133">Transmembrane helix</keyword>
<dbReference type="GO" id="GO:0043190">
    <property type="term" value="C:ATP-binding cassette (ABC) transporter complex"/>
    <property type="evidence" value="ECO:0007669"/>
    <property type="project" value="InterPro"/>
</dbReference>
<feature type="transmembrane region" description="Helical" evidence="1">
    <location>
        <begin position="157"/>
        <end position="182"/>
    </location>
</feature>
<protein>
    <submittedName>
        <fullName evidence="2">ABC transporter permease</fullName>
    </submittedName>
</protein>
<name>A0A4R1BDB0_9PROT</name>
<dbReference type="InterPro" id="IPR030802">
    <property type="entry name" value="Permease_MalE"/>
</dbReference>
<dbReference type="OrthoDB" id="8903628at2"/>
<keyword evidence="1" id="KW-0472">Membrane</keyword>
<organism evidence="2 3">
    <name type="scientific">Parasulfuritortus cantonensis</name>
    <dbReference type="NCBI Taxonomy" id="2528202"/>
    <lineage>
        <taxon>Bacteria</taxon>
        <taxon>Pseudomonadati</taxon>
        <taxon>Pseudomonadota</taxon>
        <taxon>Betaproteobacteria</taxon>
        <taxon>Nitrosomonadales</taxon>
        <taxon>Thiobacillaceae</taxon>
        <taxon>Parasulfuritortus</taxon>
    </lineage>
</organism>
<proteinExistence type="predicted"/>
<evidence type="ECO:0000256" key="1">
    <source>
        <dbReference type="SAM" id="Phobius"/>
    </source>
</evidence>
<gene>
    <name evidence="2" type="ORF">EZJ19_08250</name>
</gene>
<feature type="transmembrane region" description="Helical" evidence="1">
    <location>
        <begin position="57"/>
        <end position="80"/>
    </location>
</feature>
<evidence type="ECO:0000313" key="3">
    <source>
        <dbReference type="Proteomes" id="UP000295443"/>
    </source>
</evidence>
<dbReference type="PANTHER" id="PTHR30188:SF4">
    <property type="entry name" value="PROTEIN TRIGALACTOSYLDIACYLGLYCEROL 1, CHLOROPLASTIC"/>
    <property type="match status" value="1"/>
</dbReference>
<evidence type="ECO:0000313" key="2">
    <source>
        <dbReference type="EMBL" id="TCJ15043.1"/>
    </source>
</evidence>
<dbReference type="GO" id="GO:0005548">
    <property type="term" value="F:phospholipid transporter activity"/>
    <property type="evidence" value="ECO:0007669"/>
    <property type="project" value="TreeGrafter"/>
</dbReference>